<dbReference type="EMBL" id="MSPX01000023">
    <property type="protein sequence ID" value="OQP84196.1"/>
    <property type="molecule type" value="Genomic_DNA"/>
</dbReference>
<name>A0ABX3P814_9HYPH</name>
<dbReference type="Proteomes" id="UP000192652">
    <property type="component" value="Unassembled WGS sequence"/>
</dbReference>
<reference evidence="1 2" key="1">
    <citation type="journal article" date="2017" name="Antonie Van Leeuwenhoek">
        <title>Rhizobium rhizosphaerae sp. nov., a novel species isolated from rice rhizosphere.</title>
        <authorList>
            <person name="Zhao J.J."/>
            <person name="Zhang J."/>
            <person name="Zhang R.J."/>
            <person name="Zhang C.W."/>
            <person name="Yin H.Q."/>
            <person name="Zhang X.X."/>
        </authorList>
    </citation>
    <scope>NUCLEOTIDE SEQUENCE [LARGE SCALE GENOMIC DNA]</scope>
    <source>
        <strain evidence="1 2">RD15</strain>
    </source>
</reference>
<comment type="caution">
    <text evidence="1">The sequence shown here is derived from an EMBL/GenBank/DDBJ whole genome shotgun (WGS) entry which is preliminary data.</text>
</comment>
<evidence type="ECO:0000313" key="1">
    <source>
        <dbReference type="EMBL" id="OQP84196.1"/>
    </source>
</evidence>
<accession>A0ABX3P814</accession>
<sequence length="88" mass="9782">MQDFAERGADAGRDCLRKLDALNTVSADLVPQYLESGEALIRLSILSQVQRLEDAGASRRDMKRFAMGAMKVVHHGLIARRNMTTTVH</sequence>
<dbReference type="RefSeq" id="WP_081177533.1">
    <property type="nucleotide sequence ID" value="NZ_MSPX01000023.1"/>
</dbReference>
<proteinExistence type="predicted"/>
<evidence type="ECO:0000313" key="2">
    <source>
        <dbReference type="Proteomes" id="UP000192652"/>
    </source>
</evidence>
<organism evidence="1 2">
    <name type="scientific">Xaviernesmea rhizosphaerae</name>
    <dbReference type="NCBI Taxonomy" id="1672749"/>
    <lineage>
        <taxon>Bacteria</taxon>
        <taxon>Pseudomonadati</taxon>
        <taxon>Pseudomonadota</taxon>
        <taxon>Alphaproteobacteria</taxon>
        <taxon>Hyphomicrobiales</taxon>
        <taxon>Rhizobiaceae</taxon>
        <taxon>Rhizobium/Agrobacterium group</taxon>
        <taxon>Xaviernesmea</taxon>
    </lineage>
</organism>
<protein>
    <submittedName>
        <fullName evidence="1">Uncharacterized protein</fullName>
    </submittedName>
</protein>
<keyword evidence="2" id="KW-1185">Reference proteome</keyword>
<gene>
    <name evidence="1" type="ORF">BTR14_20555</name>
</gene>